<keyword evidence="9" id="KW-1185">Reference proteome</keyword>
<sequence>MDHFSNSGLTSVTVTSKEEMMKIKSFALLCMLILVSQVLLANGEDEKERPKERQNTEKNRKSQKGSRQQNEKGQQSKGGKASLKGKFATKDNSECSWAASGVGAVTLKVECKKGESSFWCEFSGNPSTCPQFAANHVAYWKQISRSLKKQKNICQDPKSVLKSKVCKKGPQTAHLTLVSSSLVTPSSTKGEKTHQDKDVFQTSAPAIGTEKKPENTSDDCVEDIDYVDQRKVAEEYCPESLLSVCNFFISMIQDKKC</sequence>
<evidence type="ECO:0000256" key="2">
    <source>
        <dbReference type="ARBA" id="ARBA00008326"/>
    </source>
</evidence>
<reference evidence="8" key="2">
    <citation type="submission" date="2025-09" db="UniProtKB">
        <authorList>
            <consortium name="Ensembl"/>
        </authorList>
    </citation>
    <scope>IDENTIFICATION</scope>
</reference>
<dbReference type="Pfam" id="PF06473">
    <property type="entry name" value="FGF-BP1"/>
    <property type="match status" value="1"/>
</dbReference>
<dbReference type="Ensembl" id="ENSCPRT00005007097.1">
    <property type="protein sequence ID" value="ENSCPRP00005006062.1"/>
    <property type="gene ID" value="ENSCPRG00005004334.1"/>
</dbReference>
<organism evidence="8 9">
    <name type="scientific">Crocodylus porosus</name>
    <name type="common">Saltwater crocodile</name>
    <name type="synonym">Estuarine crocodile</name>
    <dbReference type="NCBI Taxonomy" id="8502"/>
    <lineage>
        <taxon>Eukaryota</taxon>
        <taxon>Metazoa</taxon>
        <taxon>Chordata</taxon>
        <taxon>Craniata</taxon>
        <taxon>Vertebrata</taxon>
        <taxon>Euteleostomi</taxon>
        <taxon>Archelosauria</taxon>
        <taxon>Archosauria</taxon>
        <taxon>Crocodylia</taxon>
        <taxon>Longirostres</taxon>
        <taxon>Crocodylidae</taxon>
        <taxon>Crocodylus</taxon>
    </lineage>
</organism>
<keyword evidence="4" id="KW-0732">Signal</keyword>
<reference evidence="8" key="1">
    <citation type="submission" date="2025-08" db="UniProtKB">
        <authorList>
            <consortium name="Ensembl"/>
        </authorList>
    </citation>
    <scope>IDENTIFICATION</scope>
</reference>
<feature type="compositionally biased region" description="Basic and acidic residues" evidence="7">
    <location>
        <begin position="44"/>
        <end position="60"/>
    </location>
</feature>
<keyword evidence="6" id="KW-0340">Growth factor binding</keyword>
<dbReference type="GO" id="GO:0005576">
    <property type="term" value="C:extracellular region"/>
    <property type="evidence" value="ECO:0007669"/>
    <property type="project" value="UniProtKB-SubCell"/>
</dbReference>
<comment type="similarity">
    <text evidence="2">Belongs to the fibroblast growth factor-binding protein family.</text>
</comment>
<dbReference type="GO" id="GO:0007267">
    <property type="term" value="P:cell-cell signaling"/>
    <property type="evidence" value="ECO:0007669"/>
    <property type="project" value="TreeGrafter"/>
</dbReference>
<dbReference type="PANTHER" id="PTHR15258:SF2">
    <property type="entry name" value="FIBROBLAST GROWTH FACTOR-BINDING PROTEIN 1"/>
    <property type="match status" value="1"/>
</dbReference>
<dbReference type="GeneTree" id="ENSGT00940000154372"/>
<name>A0A7M4FTD2_CROPO</name>
<keyword evidence="3" id="KW-0964">Secreted</keyword>
<evidence type="ECO:0000256" key="5">
    <source>
        <dbReference type="ARBA" id="ARBA00023157"/>
    </source>
</evidence>
<evidence type="ECO:0000256" key="4">
    <source>
        <dbReference type="ARBA" id="ARBA00022729"/>
    </source>
</evidence>
<evidence type="ECO:0000256" key="1">
    <source>
        <dbReference type="ARBA" id="ARBA00004613"/>
    </source>
</evidence>
<dbReference type="GO" id="GO:0019838">
    <property type="term" value="F:growth factor binding"/>
    <property type="evidence" value="ECO:0007669"/>
    <property type="project" value="UniProtKB-KW"/>
</dbReference>
<dbReference type="AlphaFoldDB" id="A0A7M4FTD2"/>
<feature type="compositionally biased region" description="Polar residues" evidence="7">
    <location>
        <begin position="65"/>
        <end position="77"/>
    </location>
</feature>
<comment type="subcellular location">
    <subcellularLocation>
        <location evidence="1">Secreted</location>
    </subcellularLocation>
</comment>
<dbReference type="GO" id="GO:0090050">
    <property type="term" value="P:positive regulation of cell migration involved in sprouting angiogenesis"/>
    <property type="evidence" value="ECO:0007669"/>
    <property type="project" value="Ensembl"/>
</dbReference>
<dbReference type="PANTHER" id="PTHR15258">
    <property type="entry name" value="FGF BINDING PROTEIN-RELATED"/>
    <property type="match status" value="1"/>
</dbReference>
<evidence type="ECO:0000256" key="6">
    <source>
        <dbReference type="ARBA" id="ARBA00023183"/>
    </source>
</evidence>
<evidence type="ECO:0000256" key="7">
    <source>
        <dbReference type="SAM" id="MobiDB-lite"/>
    </source>
</evidence>
<dbReference type="GO" id="GO:1903589">
    <property type="term" value="P:positive regulation of blood vessel endothelial cell proliferation involved in sprouting angiogenesis"/>
    <property type="evidence" value="ECO:0007669"/>
    <property type="project" value="Ensembl"/>
</dbReference>
<feature type="region of interest" description="Disordered" evidence="7">
    <location>
        <begin position="44"/>
        <end position="84"/>
    </location>
</feature>
<dbReference type="InterPro" id="IPR010510">
    <property type="entry name" value="FGF1-bd"/>
</dbReference>
<keyword evidence="5" id="KW-1015">Disulfide bond</keyword>
<evidence type="ECO:0000313" key="9">
    <source>
        <dbReference type="Proteomes" id="UP000594220"/>
    </source>
</evidence>
<proteinExistence type="inferred from homology"/>
<dbReference type="Proteomes" id="UP000594220">
    <property type="component" value="Unplaced"/>
</dbReference>
<gene>
    <name evidence="8" type="primary">FGFBP1</name>
</gene>
<protein>
    <submittedName>
        <fullName evidence="8">Fibroblast growth factor binding protein 1</fullName>
    </submittedName>
</protein>
<evidence type="ECO:0000256" key="3">
    <source>
        <dbReference type="ARBA" id="ARBA00022525"/>
    </source>
</evidence>
<dbReference type="OMA" id="VYWKQIG"/>
<accession>A0A7M4FTD2</accession>
<evidence type="ECO:0000313" key="8">
    <source>
        <dbReference type="Ensembl" id="ENSCPRP00005006062.1"/>
    </source>
</evidence>